<sequence length="294" mass="29192">MRRSGRPIRASFRATLAGCGALALWAFLALLSRRAAGVPPLALTALGFAVGGLLGLAVVAGRRGGLARLRQPPLAWAHGVGGLFGYHALYFAALALAPPVEANLVNYAWPLLVVLFSAPVLGMPLGPRRLAGAALGALGCGVLIGPGVAGEGGAAPALGFLCAAGAALVWALYSVTARRLAAVPTEAVAGFCLATAALAGLAHLAVEPPLPPLGAGQWLAVLLLGAGPLGAAFFLWDVGMKRGDPRLLGTLAYATPVASTLLLVAAGEGAFTWRVAAAVARVAGGGGRAASARG</sequence>
<dbReference type="Proteomes" id="UP001519924">
    <property type="component" value="Unassembled WGS sequence"/>
</dbReference>
<dbReference type="PANTHER" id="PTHR22911">
    <property type="entry name" value="ACYL-MALONYL CONDENSING ENZYME-RELATED"/>
    <property type="match status" value="1"/>
</dbReference>
<feature type="transmembrane region" description="Helical" evidence="1">
    <location>
        <begin position="187"/>
        <end position="206"/>
    </location>
</feature>
<keyword evidence="1" id="KW-0812">Transmembrane</keyword>
<keyword evidence="1" id="KW-0472">Membrane</keyword>
<evidence type="ECO:0000313" key="3">
    <source>
        <dbReference type="EMBL" id="MBW8268181.1"/>
    </source>
</evidence>
<feature type="transmembrane region" description="Helical" evidence="1">
    <location>
        <begin position="218"/>
        <end position="236"/>
    </location>
</feature>
<feature type="transmembrane region" description="Helical" evidence="1">
    <location>
        <begin position="45"/>
        <end position="62"/>
    </location>
</feature>
<dbReference type="RefSeq" id="WP_220115683.1">
    <property type="nucleotide sequence ID" value="NZ_JAHZUY010000002.1"/>
</dbReference>
<name>A0ABS7EXV0_9PROT</name>
<accession>A0ABS7EXV0</accession>
<keyword evidence="4" id="KW-1185">Reference proteome</keyword>
<evidence type="ECO:0000259" key="2">
    <source>
        <dbReference type="Pfam" id="PF00892"/>
    </source>
</evidence>
<feature type="transmembrane region" description="Helical" evidence="1">
    <location>
        <begin position="130"/>
        <end position="149"/>
    </location>
</feature>
<dbReference type="InterPro" id="IPR000620">
    <property type="entry name" value="EamA_dom"/>
</dbReference>
<feature type="transmembrane region" description="Helical" evidence="1">
    <location>
        <begin position="248"/>
        <end position="266"/>
    </location>
</feature>
<evidence type="ECO:0000256" key="1">
    <source>
        <dbReference type="SAM" id="Phobius"/>
    </source>
</evidence>
<dbReference type="SUPFAM" id="SSF103481">
    <property type="entry name" value="Multidrug resistance efflux transporter EmrE"/>
    <property type="match status" value="2"/>
</dbReference>
<feature type="transmembrane region" description="Helical" evidence="1">
    <location>
        <begin position="155"/>
        <end position="175"/>
    </location>
</feature>
<evidence type="ECO:0000313" key="4">
    <source>
        <dbReference type="Proteomes" id="UP001519924"/>
    </source>
</evidence>
<feature type="domain" description="EamA" evidence="2">
    <location>
        <begin position="158"/>
        <end position="275"/>
    </location>
</feature>
<dbReference type="InterPro" id="IPR037185">
    <property type="entry name" value="EmrE-like"/>
</dbReference>
<reference evidence="3 4" key="1">
    <citation type="submission" date="2021-08" db="EMBL/GenBank/DDBJ databases">
        <title>Caldovatus sediminis gen. nov., sp. nov., a moderately thermophilic bacterium isolated from a hot spring.</title>
        <authorList>
            <person name="Hu C.-J."/>
            <person name="Li W.-J."/>
            <person name="Xian W.-D."/>
        </authorList>
    </citation>
    <scope>NUCLEOTIDE SEQUENCE [LARGE SCALE GENOMIC DNA]</scope>
    <source>
        <strain evidence="3 4">SYSU G05006</strain>
    </source>
</reference>
<feature type="domain" description="EamA" evidence="2">
    <location>
        <begin position="16"/>
        <end position="143"/>
    </location>
</feature>
<dbReference type="EMBL" id="JAHZUY010000002">
    <property type="protein sequence ID" value="MBW8268181.1"/>
    <property type="molecule type" value="Genomic_DNA"/>
</dbReference>
<dbReference type="PANTHER" id="PTHR22911:SF76">
    <property type="entry name" value="EAMA DOMAIN-CONTAINING PROTEIN"/>
    <property type="match status" value="1"/>
</dbReference>
<protein>
    <submittedName>
        <fullName evidence="3">DMT family transporter</fullName>
    </submittedName>
</protein>
<proteinExistence type="predicted"/>
<gene>
    <name evidence="3" type="ORF">K1J50_01635</name>
</gene>
<keyword evidence="1" id="KW-1133">Transmembrane helix</keyword>
<dbReference type="Pfam" id="PF00892">
    <property type="entry name" value="EamA"/>
    <property type="match status" value="2"/>
</dbReference>
<feature type="transmembrane region" description="Helical" evidence="1">
    <location>
        <begin position="104"/>
        <end position="123"/>
    </location>
</feature>
<comment type="caution">
    <text evidence="3">The sequence shown here is derived from an EMBL/GenBank/DDBJ whole genome shotgun (WGS) entry which is preliminary data.</text>
</comment>
<feature type="transmembrane region" description="Helical" evidence="1">
    <location>
        <begin position="74"/>
        <end position="98"/>
    </location>
</feature>
<organism evidence="3 4">
    <name type="scientific">Caldovatus aquaticus</name>
    <dbReference type="NCBI Taxonomy" id="2865671"/>
    <lineage>
        <taxon>Bacteria</taxon>
        <taxon>Pseudomonadati</taxon>
        <taxon>Pseudomonadota</taxon>
        <taxon>Alphaproteobacteria</taxon>
        <taxon>Acetobacterales</taxon>
        <taxon>Roseomonadaceae</taxon>
        <taxon>Caldovatus</taxon>
    </lineage>
</organism>